<dbReference type="Proteomes" id="UP001143856">
    <property type="component" value="Unassembled WGS sequence"/>
</dbReference>
<proteinExistence type="predicted"/>
<name>A0ACC1MUA4_9PEZI</name>
<comment type="caution">
    <text evidence="1">The sequence shown here is derived from an EMBL/GenBank/DDBJ whole genome shotgun (WGS) entry which is preliminary data.</text>
</comment>
<evidence type="ECO:0000313" key="1">
    <source>
        <dbReference type="EMBL" id="KAJ2969836.1"/>
    </source>
</evidence>
<dbReference type="EMBL" id="JAPDGR010003883">
    <property type="protein sequence ID" value="KAJ2969836.1"/>
    <property type="molecule type" value="Genomic_DNA"/>
</dbReference>
<gene>
    <name evidence="1" type="ORF">NUW58_g9879</name>
</gene>
<sequence>MRGSVARLTDATDHLSSAGPQCRVQGHHAAAGRDHEDAERAFGNRVFSKPRQERKYEPDVILVFYKSLPPCPLSSSRYASGSVGEIIIQYGRLTHFQIAEAYRRHGITPTTRDLVVVKILVTPTASSSAAAASDTTAVVESDENAKAPLTAQDVEKHLQTHVQGTPVPFTDQALSELTDWGRVRKYYKLNGIGWLDGIKDEAAKNREMGMLVMGGMALRGYDHGTGTRKEDES</sequence>
<keyword evidence="2" id="KW-1185">Reference proteome</keyword>
<organism evidence="1 2">
    <name type="scientific">Xylaria curta</name>
    <dbReference type="NCBI Taxonomy" id="42375"/>
    <lineage>
        <taxon>Eukaryota</taxon>
        <taxon>Fungi</taxon>
        <taxon>Dikarya</taxon>
        <taxon>Ascomycota</taxon>
        <taxon>Pezizomycotina</taxon>
        <taxon>Sordariomycetes</taxon>
        <taxon>Xylariomycetidae</taxon>
        <taxon>Xylariales</taxon>
        <taxon>Xylariaceae</taxon>
        <taxon>Xylaria</taxon>
    </lineage>
</organism>
<reference evidence="1" key="1">
    <citation type="submission" date="2022-10" db="EMBL/GenBank/DDBJ databases">
        <title>Genome Sequence of Xylaria curta.</title>
        <authorList>
            <person name="Buettner E."/>
        </authorList>
    </citation>
    <scope>NUCLEOTIDE SEQUENCE</scope>
    <source>
        <strain evidence="1">Babe10</strain>
    </source>
</reference>
<accession>A0ACC1MUA4</accession>
<evidence type="ECO:0000313" key="2">
    <source>
        <dbReference type="Proteomes" id="UP001143856"/>
    </source>
</evidence>
<protein>
    <submittedName>
        <fullName evidence="1">Uncharacterized protein</fullName>
    </submittedName>
</protein>